<evidence type="ECO:0000256" key="2">
    <source>
        <dbReference type="ARBA" id="ARBA00022448"/>
    </source>
</evidence>
<proteinExistence type="inferred from homology"/>
<evidence type="ECO:0000259" key="9">
    <source>
        <dbReference type="Pfam" id="PF04290"/>
    </source>
</evidence>
<dbReference type="PATRIC" id="fig|84022.5.peg.3804"/>
<keyword evidence="6" id="KW-1133">Transmembrane helix</keyword>
<dbReference type="STRING" id="84022.CACET_c30640"/>
<evidence type="ECO:0000256" key="7">
    <source>
        <dbReference type="ARBA" id="ARBA00023136"/>
    </source>
</evidence>
<comment type="subcellular location">
    <subcellularLocation>
        <location evidence="1">Cell inner membrane</location>
        <topology evidence="1">Multi-pass membrane protein</topology>
    </subcellularLocation>
</comment>
<keyword evidence="7" id="KW-0472">Membrane</keyword>
<evidence type="ECO:0000256" key="1">
    <source>
        <dbReference type="ARBA" id="ARBA00004429"/>
    </source>
</evidence>
<dbReference type="GO" id="GO:0015740">
    <property type="term" value="P:C4-dicarboxylate transport"/>
    <property type="evidence" value="ECO:0007669"/>
    <property type="project" value="TreeGrafter"/>
</dbReference>
<keyword evidence="11" id="KW-1185">Reference proteome</keyword>
<dbReference type="PANTHER" id="PTHR35011:SF2">
    <property type="entry name" value="2,3-DIKETO-L-GULONATE TRAP TRANSPORTER SMALL PERMEASE PROTEIN YIAM"/>
    <property type="match status" value="1"/>
</dbReference>
<evidence type="ECO:0000256" key="4">
    <source>
        <dbReference type="ARBA" id="ARBA00022519"/>
    </source>
</evidence>
<feature type="domain" description="Tripartite ATP-independent periplasmic transporters DctQ component" evidence="9">
    <location>
        <begin position="23"/>
        <end position="143"/>
    </location>
</feature>
<keyword evidence="2" id="KW-0813">Transport</keyword>
<comment type="similarity">
    <text evidence="8">Belongs to the TRAP transporter small permease family.</text>
</comment>
<protein>
    <submittedName>
        <fullName evidence="10">TRAP-type C4-dicarboxylate transport system, small permease component</fullName>
    </submittedName>
</protein>
<evidence type="ECO:0000256" key="3">
    <source>
        <dbReference type="ARBA" id="ARBA00022475"/>
    </source>
</evidence>
<reference evidence="10 11" key="1">
    <citation type="submission" date="2014-10" db="EMBL/GenBank/DDBJ databases">
        <title>Genome sequence of Clostridium aceticum DSM 1496.</title>
        <authorList>
            <person name="Poehlein A."/>
            <person name="Schiel-Bengelsdorf B."/>
            <person name="Gottschalk G."/>
            <person name="Duerre P."/>
            <person name="Daniel R."/>
        </authorList>
    </citation>
    <scope>NUCLEOTIDE SEQUENCE [LARGE SCALE GENOMIC DNA]</scope>
    <source>
        <strain evidence="10 11">DSM 1496</strain>
    </source>
</reference>
<dbReference type="InterPro" id="IPR055348">
    <property type="entry name" value="DctQ"/>
</dbReference>
<evidence type="ECO:0000313" key="11">
    <source>
        <dbReference type="Proteomes" id="UP000035704"/>
    </source>
</evidence>
<evidence type="ECO:0000313" key="10">
    <source>
        <dbReference type="EMBL" id="AKL96508.1"/>
    </source>
</evidence>
<accession>A0A0D8IDP3</accession>
<keyword evidence="3" id="KW-1003">Cell membrane</keyword>
<evidence type="ECO:0000256" key="6">
    <source>
        <dbReference type="ARBA" id="ARBA00022989"/>
    </source>
</evidence>
<dbReference type="Pfam" id="PF04290">
    <property type="entry name" value="DctQ"/>
    <property type="match status" value="1"/>
</dbReference>
<evidence type="ECO:0000256" key="8">
    <source>
        <dbReference type="ARBA" id="ARBA00038436"/>
    </source>
</evidence>
<dbReference type="AlphaFoldDB" id="A0A0D8IDP3"/>
<evidence type="ECO:0000256" key="5">
    <source>
        <dbReference type="ARBA" id="ARBA00022692"/>
    </source>
</evidence>
<keyword evidence="5" id="KW-0812">Transmembrane</keyword>
<dbReference type="RefSeq" id="WP_044824459.1">
    <property type="nucleotide sequence ID" value="NZ_CP009687.1"/>
</dbReference>
<sequence length="163" mass="18438">MEKLKLKIDKATLLISSIMLAVMMIILLVNIILRYLPGFGGFRWYMESSQYLNVWAMLIAGISISLNRSHLNINVLEDNIEGRGKIIVKIIVAIFTILFYIGFAYGTYLLASRSKQVISTMPNFKMAYVYWLIPIISILSAISTGIGCISDFRNTYRLKGGIE</sequence>
<organism evidence="10 11">
    <name type="scientific">Clostridium aceticum</name>
    <dbReference type="NCBI Taxonomy" id="84022"/>
    <lineage>
        <taxon>Bacteria</taxon>
        <taxon>Bacillati</taxon>
        <taxon>Bacillota</taxon>
        <taxon>Clostridia</taxon>
        <taxon>Eubacteriales</taxon>
        <taxon>Clostridiaceae</taxon>
        <taxon>Clostridium</taxon>
    </lineage>
</organism>
<dbReference type="EMBL" id="CP009687">
    <property type="protein sequence ID" value="AKL96508.1"/>
    <property type="molecule type" value="Genomic_DNA"/>
</dbReference>
<dbReference type="KEGG" id="cace:CACET_c30640"/>
<keyword evidence="4" id="KW-0997">Cell inner membrane</keyword>
<name>A0A0D8IDP3_9CLOT</name>
<gene>
    <name evidence="10" type="ORF">CACET_c30640</name>
</gene>
<dbReference type="GO" id="GO:0005886">
    <property type="term" value="C:plasma membrane"/>
    <property type="evidence" value="ECO:0007669"/>
    <property type="project" value="UniProtKB-SubCell"/>
</dbReference>
<dbReference type="OrthoDB" id="2054033at2"/>
<dbReference type="InterPro" id="IPR007387">
    <property type="entry name" value="TRAP_DctQ"/>
</dbReference>
<dbReference type="Proteomes" id="UP000035704">
    <property type="component" value="Chromosome"/>
</dbReference>
<dbReference type="GO" id="GO:0022857">
    <property type="term" value="F:transmembrane transporter activity"/>
    <property type="evidence" value="ECO:0007669"/>
    <property type="project" value="TreeGrafter"/>
</dbReference>
<dbReference type="PANTHER" id="PTHR35011">
    <property type="entry name" value="2,3-DIKETO-L-GULONATE TRAP TRANSPORTER SMALL PERMEASE PROTEIN YIAM"/>
    <property type="match status" value="1"/>
</dbReference>